<dbReference type="Proteomes" id="UP001285263">
    <property type="component" value="Unassembled WGS sequence"/>
</dbReference>
<protein>
    <recommendedName>
        <fullName evidence="4">DnaT DNA-binding domain-containing protein</fullName>
    </recommendedName>
</protein>
<comment type="caution">
    <text evidence="2">The sequence shown here is derived from an EMBL/GenBank/DDBJ whole genome shotgun (WGS) entry which is preliminary data.</text>
</comment>
<feature type="compositionally biased region" description="Low complexity" evidence="1">
    <location>
        <begin position="156"/>
        <end position="167"/>
    </location>
</feature>
<evidence type="ECO:0000313" key="2">
    <source>
        <dbReference type="EMBL" id="MDY0746562.1"/>
    </source>
</evidence>
<dbReference type="RefSeq" id="WP_320424506.1">
    <property type="nucleotide sequence ID" value="NZ_JAXCLA010000006.1"/>
</dbReference>
<feature type="region of interest" description="Disordered" evidence="1">
    <location>
        <begin position="99"/>
        <end position="169"/>
    </location>
</feature>
<accession>A0ABU5DNC8</accession>
<feature type="compositionally biased region" description="Basic and acidic residues" evidence="1">
    <location>
        <begin position="112"/>
        <end position="133"/>
    </location>
</feature>
<name>A0ABU5DNC8_9BURK</name>
<dbReference type="EMBL" id="JAXCLA010000006">
    <property type="protein sequence ID" value="MDY0746562.1"/>
    <property type="molecule type" value="Genomic_DNA"/>
</dbReference>
<organism evidence="2 3">
    <name type="scientific">Roseateles agri</name>
    <dbReference type="NCBI Taxonomy" id="3098619"/>
    <lineage>
        <taxon>Bacteria</taxon>
        <taxon>Pseudomonadati</taxon>
        <taxon>Pseudomonadota</taxon>
        <taxon>Betaproteobacteria</taxon>
        <taxon>Burkholderiales</taxon>
        <taxon>Sphaerotilaceae</taxon>
        <taxon>Roseateles</taxon>
    </lineage>
</organism>
<proteinExistence type="predicted"/>
<keyword evidence="3" id="KW-1185">Reference proteome</keyword>
<feature type="compositionally biased region" description="Basic and acidic residues" evidence="1">
    <location>
        <begin position="143"/>
        <end position="155"/>
    </location>
</feature>
<sequence length="254" mass="28301">MARIRTIKPDFFTSEDVVRLTPMARLLYIATWMEADREGRMVWRPGTLKLRYLPGDDCDLPALAQELINGGLIVLYEAGGQQLAHIPTFTRHQIINNRETPSALPAPPDACTTRDARVTDSSPSRDDASEGVEHATGTPLVGKEGKGKEGKEHASATRAGAAAQGTRLPSDWVLPDDWRTYCVEKRSDLDPDAVAENFRDYWHGKAGKDGRMADWRATWQRWVRNETVRAGQRVSQATSRSFLHTDHFFGGAEA</sequence>
<evidence type="ECO:0000256" key="1">
    <source>
        <dbReference type="SAM" id="MobiDB-lite"/>
    </source>
</evidence>
<reference evidence="2 3" key="1">
    <citation type="submission" date="2023-11" db="EMBL/GenBank/DDBJ databases">
        <title>Paucibacter sp. nov., isolated from fresh soil in Korea.</title>
        <authorList>
            <person name="Le N.T.T."/>
        </authorList>
    </citation>
    <scope>NUCLEOTIDE SEQUENCE [LARGE SCALE GENOMIC DNA]</scope>
    <source>
        <strain evidence="2 3">R3-3</strain>
    </source>
</reference>
<gene>
    <name evidence="2" type="ORF">SNE35_18760</name>
</gene>
<evidence type="ECO:0008006" key="4">
    <source>
        <dbReference type="Google" id="ProtNLM"/>
    </source>
</evidence>
<evidence type="ECO:0000313" key="3">
    <source>
        <dbReference type="Proteomes" id="UP001285263"/>
    </source>
</evidence>